<evidence type="ECO:0000313" key="5">
    <source>
        <dbReference type="Proteomes" id="UP000029507"/>
    </source>
</evidence>
<feature type="active site" description="Proton acceptor" evidence="2">
    <location>
        <position position="193"/>
    </location>
</feature>
<evidence type="ECO:0000256" key="1">
    <source>
        <dbReference type="ARBA" id="ARBA00023098"/>
    </source>
</evidence>
<evidence type="ECO:0000256" key="2">
    <source>
        <dbReference type="PROSITE-ProRule" id="PRU01161"/>
    </source>
</evidence>
<organism evidence="4 5">
    <name type="scientific">Paenibacillus stellifer</name>
    <dbReference type="NCBI Taxonomy" id="169760"/>
    <lineage>
        <taxon>Bacteria</taxon>
        <taxon>Bacillati</taxon>
        <taxon>Bacillota</taxon>
        <taxon>Bacilli</taxon>
        <taxon>Bacillales</taxon>
        <taxon>Paenibacillaceae</taxon>
        <taxon>Paenibacillus</taxon>
    </lineage>
</organism>
<accession>A0A089N0E1</accession>
<dbReference type="HOGENOM" id="CLU_055284_1_0_9"/>
<evidence type="ECO:0000259" key="3">
    <source>
        <dbReference type="PROSITE" id="PS51635"/>
    </source>
</evidence>
<proteinExistence type="predicted"/>
<dbReference type="RefSeq" id="WP_038693233.1">
    <property type="nucleotide sequence ID" value="NZ_CP009286.1"/>
</dbReference>
<dbReference type="Pfam" id="PF01734">
    <property type="entry name" value="Patatin"/>
    <property type="match status" value="1"/>
</dbReference>
<comment type="caution">
    <text evidence="2">Lacks conserved residue(s) required for the propagation of feature annotation.</text>
</comment>
<keyword evidence="2" id="KW-0442">Lipid degradation</keyword>
<feature type="short sequence motif" description="DGA/G" evidence="2">
    <location>
        <begin position="193"/>
        <end position="195"/>
    </location>
</feature>
<dbReference type="SUPFAM" id="SSF52151">
    <property type="entry name" value="FabD/lysophospholipase-like"/>
    <property type="match status" value="1"/>
</dbReference>
<dbReference type="PROSITE" id="PS51635">
    <property type="entry name" value="PNPLA"/>
    <property type="match status" value="1"/>
</dbReference>
<dbReference type="GO" id="GO:0016787">
    <property type="term" value="F:hydrolase activity"/>
    <property type="evidence" value="ECO:0007669"/>
    <property type="project" value="UniProtKB-UniRule"/>
</dbReference>
<dbReference type="Gene3D" id="3.40.1090.10">
    <property type="entry name" value="Cytosolic phospholipase A2 catalytic domain"/>
    <property type="match status" value="2"/>
</dbReference>
<dbReference type="GO" id="GO:0016042">
    <property type="term" value="P:lipid catabolic process"/>
    <property type="evidence" value="ECO:0007669"/>
    <property type="project" value="UniProtKB-UniRule"/>
</dbReference>
<feature type="domain" description="PNPLA" evidence="3">
    <location>
        <begin position="15"/>
        <end position="206"/>
    </location>
</feature>
<keyword evidence="1 2" id="KW-0443">Lipid metabolism</keyword>
<feature type="active site" description="Nucleophile" evidence="2">
    <location>
        <position position="51"/>
    </location>
</feature>
<dbReference type="OrthoDB" id="9770965at2"/>
<evidence type="ECO:0000313" key="4">
    <source>
        <dbReference type="EMBL" id="AIQ62149.1"/>
    </source>
</evidence>
<dbReference type="KEGG" id="pste:PSTEL_02435"/>
<reference evidence="4 5" key="1">
    <citation type="submission" date="2014-08" db="EMBL/GenBank/DDBJ databases">
        <title>Comparative genomics of the Paenibacillus odorifer group.</title>
        <authorList>
            <person name="den Bakker H.C."/>
            <person name="Tsai Y.-C."/>
            <person name="Martin N."/>
            <person name="Korlach J."/>
            <person name="Wiedmann M."/>
        </authorList>
    </citation>
    <scope>NUCLEOTIDE SEQUENCE [LARGE SCALE GENOMIC DNA]</scope>
    <source>
        <strain evidence="4 5">DSM 14472</strain>
    </source>
</reference>
<dbReference type="InterPro" id="IPR002641">
    <property type="entry name" value="PNPLA_dom"/>
</dbReference>
<gene>
    <name evidence="4" type="ORF">PSTEL_02435</name>
</gene>
<dbReference type="Proteomes" id="UP000029507">
    <property type="component" value="Chromosome"/>
</dbReference>
<keyword evidence="5" id="KW-1185">Reference proteome</keyword>
<sequence length="285" mass="29424">MRDFIQPKAGTRAVVLGGGGVTGMAWEIGVMLGLSEAEVDLGKADAIFGTSAGSFAGAALASGSNLLELFAAQSEPAEAEIPASAGAKVRESWRNAFITGGSDPEKVGLAFGELAKRFPAPVPPELRRRAVQARLKAEEWPEKLRVTAIEADTGELHVLGKESGLSLIDAVSASGAVPGIWPIVHADGRAWIDGGMVSPANARLAQGYERIVILAPMPGGYGLIPGAAEEAAAMERASKVSLIVPDANSAKAIGPNPYDPSRRGPAAIAGREQGSGLAEAVRRMW</sequence>
<name>A0A089N0E1_9BACL</name>
<protein>
    <submittedName>
        <fullName evidence="4">Patatin</fullName>
    </submittedName>
</protein>
<dbReference type="STRING" id="169760.PSTEL_02435"/>
<dbReference type="EMBL" id="CP009286">
    <property type="protein sequence ID" value="AIQ62149.1"/>
    <property type="molecule type" value="Genomic_DNA"/>
</dbReference>
<dbReference type="InterPro" id="IPR016035">
    <property type="entry name" value="Acyl_Trfase/lysoPLipase"/>
</dbReference>
<dbReference type="AlphaFoldDB" id="A0A089N0E1"/>
<feature type="short sequence motif" description="GXSXG" evidence="2">
    <location>
        <begin position="49"/>
        <end position="53"/>
    </location>
</feature>
<keyword evidence="2" id="KW-0378">Hydrolase</keyword>